<evidence type="ECO:0000256" key="12">
    <source>
        <dbReference type="PIRSR" id="PIRSR006621-2"/>
    </source>
</evidence>
<dbReference type="PANTHER" id="PTHR42907">
    <property type="entry name" value="FMN-LINKED OXIDOREDUCTASES SUPERFAMILY PROTEIN"/>
    <property type="match status" value="1"/>
</dbReference>
<dbReference type="CDD" id="cd02801">
    <property type="entry name" value="DUS_like_FMN"/>
    <property type="match status" value="1"/>
</dbReference>
<comment type="catalytic activity">
    <reaction evidence="9">
        <text>5,6-dihydrouridine(20) in tRNA + NAD(+) = uridine(20) in tRNA + NADH + H(+)</text>
        <dbReference type="Rhea" id="RHEA:53340"/>
        <dbReference type="Rhea" id="RHEA-COMP:13533"/>
        <dbReference type="Rhea" id="RHEA-COMP:13534"/>
        <dbReference type="ChEBI" id="CHEBI:15378"/>
        <dbReference type="ChEBI" id="CHEBI:57540"/>
        <dbReference type="ChEBI" id="CHEBI:57945"/>
        <dbReference type="ChEBI" id="CHEBI:65315"/>
        <dbReference type="ChEBI" id="CHEBI:74443"/>
        <dbReference type="EC" id="1.3.1.91"/>
    </reaction>
</comment>
<evidence type="ECO:0000256" key="3">
    <source>
        <dbReference type="ARBA" id="ARBA00022630"/>
    </source>
</evidence>
<dbReference type="PROSITE" id="PS01136">
    <property type="entry name" value="UPF0034"/>
    <property type="match status" value="1"/>
</dbReference>
<keyword evidence="15" id="KW-1185">Reference proteome</keyword>
<protein>
    <recommendedName>
        <fullName evidence="9">tRNA-dihydrouridine(20/20a) synthase</fullName>
        <ecNumber evidence="9">1.3.1.91</ecNumber>
    </recommendedName>
    <alternativeName>
        <fullName evidence="9">U20-specific dihydrouridine synthase</fullName>
        <shortName evidence="9">U20-specific Dus</shortName>
    </alternativeName>
    <alternativeName>
        <fullName evidence="9">tRNA-dihydrouridine synthase A</fullName>
    </alternativeName>
</protein>
<evidence type="ECO:0000256" key="5">
    <source>
        <dbReference type="ARBA" id="ARBA00022694"/>
    </source>
</evidence>
<accession>A0AAE3IXV5</accession>
<comment type="function">
    <text evidence="9">Catalyzes the synthesis of 5,6-dihydrouridine (D), a modified base found in the D-loop of most tRNAs, via the reduction of the C5-C6 double bond in target uridines. Specifically modifies U20 and U20a in tRNAs.</text>
</comment>
<feature type="binding site" evidence="9 12">
    <location>
        <begin position="236"/>
        <end position="237"/>
    </location>
    <ligand>
        <name>FMN</name>
        <dbReference type="ChEBI" id="CHEBI:58210"/>
    </ligand>
</feature>
<keyword evidence="8 9" id="KW-0560">Oxidoreductase</keyword>
<comment type="similarity">
    <text evidence="10">Belongs to the dus family.</text>
</comment>
<feature type="binding site" evidence="9 12">
    <location>
        <begin position="19"/>
        <end position="21"/>
    </location>
    <ligand>
        <name>FMN</name>
        <dbReference type="ChEBI" id="CHEBI:58210"/>
    </ligand>
</feature>
<feature type="site" description="Interacts with tRNA" evidence="9">
    <location>
        <position position="188"/>
    </location>
</feature>
<feature type="binding site" evidence="9 12">
    <location>
        <position position="173"/>
    </location>
    <ligand>
        <name>FMN</name>
        <dbReference type="ChEBI" id="CHEBI:58210"/>
    </ligand>
</feature>
<dbReference type="RefSeq" id="WP_263952843.1">
    <property type="nucleotide sequence ID" value="NZ_JAOYFC010000001.1"/>
</dbReference>
<feature type="binding site" evidence="9 12">
    <location>
        <begin position="213"/>
        <end position="215"/>
    </location>
    <ligand>
        <name>FMN</name>
        <dbReference type="ChEBI" id="CHEBI:58210"/>
    </ligand>
</feature>
<dbReference type="AlphaFoldDB" id="A0AAE3IXV5"/>
<evidence type="ECO:0000256" key="11">
    <source>
        <dbReference type="PIRSR" id="PIRSR006621-1"/>
    </source>
</evidence>
<dbReference type="HAMAP" id="MF_02041">
    <property type="entry name" value="DusA_subfam"/>
    <property type="match status" value="1"/>
</dbReference>
<evidence type="ECO:0000256" key="1">
    <source>
        <dbReference type="ARBA" id="ARBA00001917"/>
    </source>
</evidence>
<feature type="binding site" evidence="9 12">
    <location>
        <position position="141"/>
    </location>
    <ligand>
        <name>FMN</name>
        <dbReference type="ChEBI" id="CHEBI:58210"/>
    </ligand>
</feature>
<feature type="binding site" evidence="9 12">
    <location>
        <position position="72"/>
    </location>
    <ligand>
        <name>FMN</name>
        <dbReference type="ChEBI" id="CHEBI:58210"/>
    </ligand>
</feature>
<dbReference type="NCBIfam" id="TIGR00742">
    <property type="entry name" value="yjbN"/>
    <property type="match status" value="1"/>
</dbReference>
<keyword evidence="12" id="KW-0547">Nucleotide-binding</keyword>
<keyword evidence="6 9" id="KW-0521">NADP</keyword>
<feature type="site" description="Interacts with tRNA; defines subfamily-specific binding signature" evidence="9">
    <location>
        <position position="303"/>
    </location>
</feature>
<dbReference type="InterPro" id="IPR035587">
    <property type="entry name" value="DUS-like_FMN-bd"/>
</dbReference>
<sequence>MTKTDSISAPRAAKLSVAPMMDWTDRHCRYLHRLLSKRTLLYTEMVTSPAIVRGGAVHLLDYNPEEHPVALQLGGSDPAELAEACKIAADLGYDEINLNVGCPSDRVQSGAFGAVLMENIPLVAECVAAMRAASDVEVTVKCRIGVDDQAPEEVLPEFIARVAAAGAGRFQIHARKAWLQGLSPKENRDIPPLDYDLVLEMKGLFPALHLSVNGGITTLDQAEEFLERGMDGVMIGRAAYHSPADVLCAADRRIFGTDGPDSDPVEVVHQMVPYIERHIANGGRLHQVTRHMLGLFTGRPGARGWRRVLSEGASREGAGPELLLEALDRVTGGDIGVEQAS</sequence>
<comment type="similarity">
    <text evidence="9">Belongs to the Dus family. DusA subfamily.</text>
</comment>
<keyword evidence="7 9" id="KW-0694">RNA-binding</keyword>
<dbReference type="PANTHER" id="PTHR42907:SF1">
    <property type="entry name" value="FMN-LINKED OXIDOREDUCTASES SUPERFAMILY PROTEIN"/>
    <property type="match status" value="1"/>
</dbReference>
<dbReference type="EC" id="1.3.1.91" evidence="9"/>
<dbReference type="PIRSF" id="PIRSF006621">
    <property type="entry name" value="Dus"/>
    <property type="match status" value="1"/>
</dbReference>
<feature type="domain" description="DUS-like FMN-binding" evidence="13">
    <location>
        <begin position="17"/>
        <end position="326"/>
    </location>
</feature>
<evidence type="ECO:0000259" key="13">
    <source>
        <dbReference type="Pfam" id="PF01207"/>
    </source>
</evidence>
<feature type="active site" description="Proton donor" evidence="9 11">
    <location>
        <position position="102"/>
    </location>
</feature>
<comment type="catalytic activity">
    <reaction evidence="9">
        <text>5,6-dihydrouridine(20) in tRNA + NADP(+) = uridine(20) in tRNA + NADPH + H(+)</text>
        <dbReference type="Rhea" id="RHEA:53336"/>
        <dbReference type="Rhea" id="RHEA-COMP:13533"/>
        <dbReference type="Rhea" id="RHEA-COMP:13534"/>
        <dbReference type="ChEBI" id="CHEBI:15378"/>
        <dbReference type="ChEBI" id="CHEBI:57783"/>
        <dbReference type="ChEBI" id="CHEBI:58349"/>
        <dbReference type="ChEBI" id="CHEBI:65315"/>
        <dbReference type="ChEBI" id="CHEBI:74443"/>
        <dbReference type="EC" id="1.3.1.91"/>
    </reaction>
</comment>
<comment type="caution">
    <text evidence="14">The sequence shown here is derived from an EMBL/GenBank/DDBJ whole genome shotgun (WGS) entry which is preliminary data.</text>
</comment>
<dbReference type="GO" id="GO:0050660">
    <property type="term" value="F:flavin adenine dinucleotide binding"/>
    <property type="evidence" value="ECO:0007669"/>
    <property type="project" value="InterPro"/>
</dbReference>
<dbReference type="SUPFAM" id="SSF51395">
    <property type="entry name" value="FMN-linked oxidoreductases"/>
    <property type="match status" value="1"/>
</dbReference>
<comment type="catalytic activity">
    <reaction evidence="9">
        <text>5,6-dihydrouridine(20a) in tRNA + NADP(+) = uridine(20a) in tRNA + NADPH + H(+)</text>
        <dbReference type="Rhea" id="RHEA:53344"/>
        <dbReference type="Rhea" id="RHEA-COMP:13535"/>
        <dbReference type="Rhea" id="RHEA-COMP:13536"/>
        <dbReference type="ChEBI" id="CHEBI:15378"/>
        <dbReference type="ChEBI" id="CHEBI:57783"/>
        <dbReference type="ChEBI" id="CHEBI:58349"/>
        <dbReference type="ChEBI" id="CHEBI:65315"/>
        <dbReference type="ChEBI" id="CHEBI:74443"/>
    </reaction>
</comment>
<dbReference type="EMBL" id="JAOYFC010000001">
    <property type="protein sequence ID" value="MCV6824019.1"/>
    <property type="molecule type" value="Genomic_DNA"/>
</dbReference>
<dbReference type="Gene3D" id="3.20.20.70">
    <property type="entry name" value="Aldolase class I"/>
    <property type="match status" value="1"/>
</dbReference>
<dbReference type="GO" id="GO:0000049">
    <property type="term" value="F:tRNA binding"/>
    <property type="evidence" value="ECO:0007669"/>
    <property type="project" value="UniProtKB-UniRule"/>
</dbReference>
<evidence type="ECO:0000256" key="2">
    <source>
        <dbReference type="ARBA" id="ARBA00022555"/>
    </source>
</evidence>
<dbReference type="NCBIfam" id="NF008774">
    <property type="entry name" value="PRK11815.1"/>
    <property type="match status" value="1"/>
</dbReference>
<keyword evidence="3 9" id="KW-0285">Flavoprotein</keyword>
<evidence type="ECO:0000256" key="10">
    <source>
        <dbReference type="PIRNR" id="PIRNR006621"/>
    </source>
</evidence>
<gene>
    <name evidence="9 14" type="primary">dusA</name>
    <name evidence="14" type="ORF">OH136_05565</name>
</gene>
<name>A0AAE3IXV5_9RHOB</name>
<evidence type="ECO:0000313" key="15">
    <source>
        <dbReference type="Proteomes" id="UP001208041"/>
    </source>
</evidence>
<evidence type="ECO:0000256" key="7">
    <source>
        <dbReference type="ARBA" id="ARBA00022884"/>
    </source>
</evidence>
<dbReference type="InterPro" id="IPR013785">
    <property type="entry name" value="Aldolase_TIM"/>
</dbReference>
<feature type="site" description="Interacts with tRNA; defines subfamily-specific binding signature" evidence="9">
    <location>
        <position position="185"/>
    </location>
</feature>
<evidence type="ECO:0000256" key="6">
    <source>
        <dbReference type="ARBA" id="ARBA00022857"/>
    </source>
</evidence>
<evidence type="ECO:0000313" key="14">
    <source>
        <dbReference type="EMBL" id="MCV6824019.1"/>
    </source>
</evidence>
<dbReference type="Gene3D" id="1.20.120.1460">
    <property type="match status" value="1"/>
</dbReference>
<proteinExistence type="inferred from homology"/>
<dbReference type="InterPro" id="IPR018517">
    <property type="entry name" value="tRNA_hU_synthase_CS"/>
</dbReference>
<feature type="site" description="Interacts with tRNA; defines subfamily-specific binding signature" evidence="9">
    <location>
        <position position="306"/>
    </location>
</feature>
<comment type="catalytic activity">
    <reaction evidence="9">
        <text>5,6-dihydrouridine(20a) in tRNA + NAD(+) = uridine(20a) in tRNA + NADH + H(+)</text>
        <dbReference type="Rhea" id="RHEA:53348"/>
        <dbReference type="Rhea" id="RHEA-COMP:13535"/>
        <dbReference type="Rhea" id="RHEA-COMP:13536"/>
        <dbReference type="ChEBI" id="CHEBI:15378"/>
        <dbReference type="ChEBI" id="CHEBI:57540"/>
        <dbReference type="ChEBI" id="CHEBI:57945"/>
        <dbReference type="ChEBI" id="CHEBI:65315"/>
        <dbReference type="ChEBI" id="CHEBI:74443"/>
    </reaction>
</comment>
<dbReference type="InterPro" id="IPR001269">
    <property type="entry name" value="DUS_fam"/>
</dbReference>
<dbReference type="Proteomes" id="UP001208041">
    <property type="component" value="Unassembled WGS sequence"/>
</dbReference>
<organism evidence="14 15">
    <name type="scientific">Halocynthiibacter halioticoli</name>
    <dbReference type="NCBI Taxonomy" id="2986804"/>
    <lineage>
        <taxon>Bacteria</taxon>
        <taxon>Pseudomonadati</taxon>
        <taxon>Pseudomonadota</taxon>
        <taxon>Alphaproteobacteria</taxon>
        <taxon>Rhodobacterales</taxon>
        <taxon>Paracoccaceae</taxon>
        <taxon>Halocynthiibacter</taxon>
    </lineage>
</organism>
<evidence type="ECO:0000256" key="8">
    <source>
        <dbReference type="ARBA" id="ARBA00023002"/>
    </source>
</evidence>
<dbReference type="GO" id="GO:0010181">
    <property type="term" value="F:FMN binding"/>
    <property type="evidence" value="ECO:0007669"/>
    <property type="project" value="UniProtKB-UniRule"/>
</dbReference>
<evidence type="ECO:0000256" key="4">
    <source>
        <dbReference type="ARBA" id="ARBA00022643"/>
    </source>
</evidence>
<comment type="cofactor">
    <cofactor evidence="1 9 10 12">
        <name>FMN</name>
        <dbReference type="ChEBI" id="CHEBI:58210"/>
    </cofactor>
</comment>
<dbReference type="Pfam" id="PF01207">
    <property type="entry name" value="Dus"/>
    <property type="match status" value="1"/>
</dbReference>
<feature type="site" description="Interacts with tRNA" evidence="9">
    <location>
        <position position="99"/>
    </location>
</feature>
<keyword evidence="2 9" id="KW-0820">tRNA-binding</keyword>
<keyword evidence="4 9" id="KW-0288">FMN</keyword>
<dbReference type="InterPro" id="IPR004653">
    <property type="entry name" value="DusA"/>
</dbReference>
<reference evidence="14" key="1">
    <citation type="submission" date="2022-10" db="EMBL/GenBank/DDBJ databases">
        <authorList>
            <person name="Yue Y."/>
        </authorList>
    </citation>
    <scope>NUCLEOTIDE SEQUENCE</scope>
    <source>
        <strain evidence="14">Z654</strain>
    </source>
</reference>
<dbReference type="GO" id="GO:0102264">
    <property type="term" value="F:tRNA-dihydrouridine20 synthase activity"/>
    <property type="evidence" value="ECO:0007669"/>
    <property type="project" value="UniProtKB-EC"/>
</dbReference>
<evidence type="ECO:0000256" key="9">
    <source>
        <dbReference type="HAMAP-Rule" id="MF_02041"/>
    </source>
</evidence>
<keyword evidence="5 9" id="KW-0819">tRNA processing</keyword>